<dbReference type="PANTHER" id="PTHR20986:SF22">
    <property type="entry name" value="FMRFAMIDE-RELATED PEPTIDES"/>
    <property type="match status" value="1"/>
</dbReference>
<dbReference type="EMBL" id="CH479183">
    <property type="protein sequence ID" value="EDW36278.1"/>
    <property type="molecule type" value="Genomic_DNA"/>
</dbReference>
<dbReference type="GO" id="GO:0002209">
    <property type="term" value="P:behavioral defense response"/>
    <property type="evidence" value="ECO:0007669"/>
    <property type="project" value="EnsemblMetazoa"/>
</dbReference>
<dbReference type="Proteomes" id="UP000008744">
    <property type="component" value="Unassembled WGS sequence"/>
</dbReference>
<dbReference type="OrthoDB" id="5813613at2759"/>
<evidence type="ECO:0000313" key="9">
    <source>
        <dbReference type="EMBL" id="EDW36278.1"/>
    </source>
</evidence>
<keyword evidence="4" id="KW-0677">Repeat</keyword>
<dbReference type="Pfam" id="PF01581">
    <property type="entry name" value="FARP"/>
    <property type="match status" value="10"/>
</dbReference>
<dbReference type="GO" id="GO:0008344">
    <property type="term" value="P:adult locomotory behavior"/>
    <property type="evidence" value="ECO:0007669"/>
    <property type="project" value="EnsemblMetazoa"/>
</dbReference>
<dbReference type="PANTHER" id="PTHR20986">
    <property type="entry name" value="FMRFAMIDE-RELATED PEPTIDES"/>
    <property type="match status" value="1"/>
</dbReference>
<sequence length="353" mass="40969">MGIALMFLLALYQMQSAIHSEIIESPNFGSNALLESDTDADQGSSFQTGHREILQDAEEKPDQTEQEFRYPISAIGIDYARNSVILRFQKHGRRQRLKYDPELEAKRRSLQDNFMHFGKRQEEQMPPDESYGSDGEEGMVKRSDMDRYSRDPKQDFMRFGRDPKQDFMRFGRDPKQDFMRFGRDPSDFMRFGRAPSDFMRFGRTPSDFMRFGRTPSDFMRFGRSDNFMRLGRSPHEELRSPKQDFMRFGRPDNFMRFGRSAPPEFERYGKMDSNFMRFGKSANPAAPPASGAPESNQTKSQPASNQPGERSPVDKAMTILFRKQEQQRQSKSGEQTEHTAEGGSVEQEQFYGQ</sequence>
<dbReference type="HOGENOM" id="CLU_045740_0_0_1"/>
<protein>
    <submittedName>
        <fullName evidence="9">GL16762</fullName>
    </submittedName>
</protein>
<evidence type="ECO:0000256" key="6">
    <source>
        <dbReference type="ARBA" id="ARBA00023320"/>
    </source>
</evidence>
<dbReference type="AlphaFoldDB" id="B4GIF8"/>
<evidence type="ECO:0000256" key="3">
    <source>
        <dbReference type="ARBA" id="ARBA00022525"/>
    </source>
</evidence>
<dbReference type="KEGG" id="dpe:6592788"/>
<dbReference type="PhylomeDB" id="B4GIF8"/>
<feature type="signal peptide" evidence="8">
    <location>
        <begin position="1"/>
        <end position="20"/>
    </location>
</feature>
<dbReference type="GO" id="GO:0010459">
    <property type="term" value="P:negative regulation of heart rate"/>
    <property type="evidence" value="ECO:0007669"/>
    <property type="project" value="EnsemblMetazoa"/>
</dbReference>
<accession>B4GIF8</accession>
<comment type="subcellular location">
    <subcellularLocation>
        <location evidence="1">Secreted</location>
    </subcellularLocation>
</comment>
<evidence type="ECO:0000256" key="2">
    <source>
        <dbReference type="ARBA" id="ARBA00006356"/>
    </source>
</evidence>
<feature type="region of interest" description="Disordered" evidence="7">
    <location>
        <begin position="144"/>
        <end position="171"/>
    </location>
</feature>
<dbReference type="GO" id="GO:0005615">
    <property type="term" value="C:extracellular space"/>
    <property type="evidence" value="ECO:0007669"/>
    <property type="project" value="EnsemblMetazoa"/>
</dbReference>
<comment type="similarity">
    <text evidence="2">Belongs to the FARP (FMRFamide related peptide) family.</text>
</comment>
<keyword evidence="10" id="KW-1185">Reference proteome</keyword>
<dbReference type="GO" id="GO:0007218">
    <property type="term" value="P:neuropeptide signaling pathway"/>
    <property type="evidence" value="ECO:0007669"/>
    <property type="project" value="UniProtKB-KW"/>
</dbReference>
<evidence type="ECO:0000313" key="10">
    <source>
        <dbReference type="Proteomes" id="UP000008744"/>
    </source>
</evidence>
<feature type="compositionally biased region" description="Polar residues" evidence="7">
    <location>
        <begin position="296"/>
        <end position="308"/>
    </location>
</feature>
<dbReference type="GO" id="GO:0007204">
    <property type="term" value="P:positive regulation of cytosolic calcium ion concentration"/>
    <property type="evidence" value="ECO:0007669"/>
    <property type="project" value="EnsemblMetazoa"/>
</dbReference>
<feature type="compositionally biased region" description="Low complexity" evidence="7">
    <location>
        <begin position="281"/>
        <end position="295"/>
    </location>
</feature>
<dbReference type="OMA" id="DQTELEF"/>
<feature type="region of interest" description="Disordered" evidence="7">
    <location>
        <begin position="276"/>
        <end position="353"/>
    </location>
</feature>
<evidence type="ECO:0000256" key="4">
    <source>
        <dbReference type="ARBA" id="ARBA00022737"/>
    </source>
</evidence>
<dbReference type="STRING" id="7234.B4GIF8"/>
<keyword evidence="8" id="KW-0732">Signal</keyword>
<evidence type="ECO:0000256" key="8">
    <source>
        <dbReference type="SAM" id="SignalP"/>
    </source>
</evidence>
<dbReference type="GO" id="GO:0048018">
    <property type="term" value="F:receptor ligand activity"/>
    <property type="evidence" value="ECO:0007669"/>
    <property type="project" value="EnsemblMetazoa"/>
</dbReference>
<keyword evidence="3" id="KW-0964">Secreted</keyword>
<dbReference type="GO" id="GO:0071855">
    <property type="term" value="F:neuropeptide receptor binding"/>
    <property type="evidence" value="ECO:0007669"/>
    <property type="project" value="EnsemblMetazoa"/>
</dbReference>
<organism evidence="10">
    <name type="scientific">Drosophila persimilis</name>
    <name type="common">Fruit fly</name>
    <dbReference type="NCBI Taxonomy" id="7234"/>
    <lineage>
        <taxon>Eukaryota</taxon>
        <taxon>Metazoa</taxon>
        <taxon>Ecdysozoa</taxon>
        <taxon>Arthropoda</taxon>
        <taxon>Hexapoda</taxon>
        <taxon>Insecta</taxon>
        <taxon>Pterygota</taxon>
        <taxon>Neoptera</taxon>
        <taxon>Endopterygota</taxon>
        <taxon>Diptera</taxon>
        <taxon>Brachycera</taxon>
        <taxon>Muscomorpha</taxon>
        <taxon>Ephydroidea</taxon>
        <taxon>Drosophilidae</taxon>
        <taxon>Drosophila</taxon>
        <taxon>Sophophora</taxon>
    </lineage>
</organism>
<reference evidence="9 10" key="1">
    <citation type="journal article" date="2007" name="Nature">
        <title>Evolution of genes and genomes on the Drosophila phylogeny.</title>
        <authorList>
            <consortium name="Drosophila 12 Genomes Consortium"/>
            <person name="Clark A.G."/>
            <person name="Eisen M.B."/>
            <person name="Smith D.R."/>
            <person name="Bergman C.M."/>
            <person name="Oliver B."/>
            <person name="Markow T.A."/>
            <person name="Kaufman T.C."/>
            <person name="Kellis M."/>
            <person name="Gelbart W."/>
            <person name="Iyer V.N."/>
            <person name="Pollard D.A."/>
            <person name="Sackton T.B."/>
            <person name="Larracuente A.M."/>
            <person name="Singh N.D."/>
            <person name="Abad J.P."/>
            <person name="Abt D.N."/>
            <person name="Adryan B."/>
            <person name="Aguade M."/>
            <person name="Akashi H."/>
            <person name="Anderson W.W."/>
            <person name="Aquadro C.F."/>
            <person name="Ardell D.H."/>
            <person name="Arguello R."/>
            <person name="Artieri C.G."/>
            <person name="Barbash D.A."/>
            <person name="Barker D."/>
            <person name="Barsanti P."/>
            <person name="Batterham P."/>
            <person name="Batzoglou S."/>
            <person name="Begun D."/>
            <person name="Bhutkar A."/>
            <person name="Blanco E."/>
            <person name="Bosak S.A."/>
            <person name="Bradley R.K."/>
            <person name="Brand A.D."/>
            <person name="Brent M.R."/>
            <person name="Brooks A.N."/>
            <person name="Brown R.H."/>
            <person name="Butlin R.K."/>
            <person name="Caggese C."/>
            <person name="Calvi B.R."/>
            <person name="Bernardo de Carvalho A."/>
            <person name="Caspi A."/>
            <person name="Castrezana S."/>
            <person name="Celniker S.E."/>
            <person name="Chang J.L."/>
            <person name="Chapple C."/>
            <person name="Chatterji S."/>
            <person name="Chinwalla A."/>
            <person name="Civetta A."/>
            <person name="Clifton S.W."/>
            <person name="Comeron J.M."/>
            <person name="Costello J.C."/>
            <person name="Coyne J.A."/>
            <person name="Daub J."/>
            <person name="David R.G."/>
            <person name="Delcher A.L."/>
            <person name="Delehaunty K."/>
            <person name="Do C.B."/>
            <person name="Ebling H."/>
            <person name="Edwards K."/>
            <person name="Eickbush T."/>
            <person name="Evans J.D."/>
            <person name="Filipski A."/>
            <person name="Findeiss S."/>
            <person name="Freyhult E."/>
            <person name="Fulton L."/>
            <person name="Fulton R."/>
            <person name="Garcia A.C."/>
            <person name="Gardiner A."/>
            <person name="Garfield D.A."/>
            <person name="Garvin B.E."/>
            <person name="Gibson G."/>
            <person name="Gilbert D."/>
            <person name="Gnerre S."/>
            <person name="Godfrey J."/>
            <person name="Good R."/>
            <person name="Gotea V."/>
            <person name="Gravely B."/>
            <person name="Greenberg A.J."/>
            <person name="Griffiths-Jones S."/>
            <person name="Gross S."/>
            <person name="Guigo R."/>
            <person name="Gustafson E.A."/>
            <person name="Haerty W."/>
            <person name="Hahn M.W."/>
            <person name="Halligan D.L."/>
            <person name="Halpern A.L."/>
            <person name="Halter G.M."/>
            <person name="Han M.V."/>
            <person name="Heger A."/>
            <person name="Hillier L."/>
            <person name="Hinrichs A.S."/>
            <person name="Holmes I."/>
            <person name="Hoskins R.A."/>
            <person name="Hubisz M.J."/>
            <person name="Hultmark D."/>
            <person name="Huntley M.A."/>
            <person name="Jaffe D.B."/>
            <person name="Jagadeeshan S."/>
            <person name="Jeck W.R."/>
            <person name="Johnson J."/>
            <person name="Jones C.D."/>
            <person name="Jordan W.C."/>
            <person name="Karpen G.H."/>
            <person name="Kataoka E."/>
            <person name="Keightley P.D."/>
            <person name="Kheradpour P."/>
            <person name="Kirkness E.F."/>
            <person name="Koerich L.B."/>
            <person name="Kristiansen K."/>
            <person name="Kudrna D."/>
            <person name="Kulathinal R.J."/>
            <person name="Kumar S."/>
            <person name="Kwok R."/>
            <person name="Lander E."/>
            <person name="Langley C.H."/>
            <person name="Lapoint R."/>
            <person name="Lazzaro B.P."/>
            <person name="Lee S.J."/>
            <person name="Levesque L."/>
            <person name="Li R."/>
            <person name="Lin C.F."/>
            <person name="Lin M.F."/>
            <person name="Lindblad-Toh K."/>
            <person name="Llopart A."/>
            <person name="Long M."/>
            <person name="Low L."/>
            <person name="Lozovsky E."/>
            <person name="Lu J."/>
            <person name="Luo M."/>
            <person name="Machado C.A."/>
            <person name="Makalowski W."/>
            <person name="Marzo M."/>
            <person name="Matsuda M."/>
            <person name="Matzkin L."/>
            <person name="McAllister B."/>
            <person name="McBride C.S."/>
            <person name="McKernan B."/>
            <person name="McKernan K."/>
            <person name="Mendez-Lago M."/>
            <person name="Minx P."/>
            <person name="Mollenhauer M.U."/>
            <person name="Montooth K."/>
            <person name="Mount S.M."/>
            <person name="Mu X."/>
            <person name="Myers E."/>
            <person name="Negre B."/>
            <person name="Newfeld S."/>
            <person name="Nielsen R."/>
            <person name="Noor M.A."/>
            <person name="O'Grady P."/>
            <person name="Pachter L."/>
            <person name="Papaceit M."/>
            <person name="Parisi M.J."/>
            <person name="Parisi M."/>
            <person name="Parts L."/>
            <person name="Pedersen J.S."/>
            <person name="Pesole G."/>
            <person name="Phillippy A.M."/>
            <person name="Ponting C.P."/>
            <person name="Pop M."/>
            <person name="Porcelli D."/>
            <person name="Powell J.R."/>
            <person name="Prohaska S."/>
            <person name="Pruitt K."/>
            <person name="Puig M."/>
            <person name="Quesneville H."/>
            <person name="Ram K.R."/>
            <person name="Rand D."/>
            <person name="Rasmussen M.D."/>
            <person name="Reed L.K."/>
            <person name="Reenan R."/>
            <person name="Reily A."/>
            <person name="Remington K.A."/>
            <person name="Rieger T.T."/>
            <person name="Ritchie M.G."/>
            <person name="Robin C."/>
            <person name="Rogers Y.H."/>
            <person name="Rohde C."/>
            <person name="Rozas J."/>
            <person name="Rubenfield M.J."/>
            <person name="Ruiz A."/>
            <person name="Russo S."/>
            <person name="Salzberg S.L."/>
            <person name="Sanchez-Gracia A."/>
            <person name="Saranga D.J."/>
            <person name="Sato H."/>
            <person name="Schaeffer S.W."/>
            <person name="Schatz M.C."/>
            <person name="Schlenke T."/>
            <person name="Schwartz R."/>
            <person name="Segarra C."/>
            <person name="Singh R.S."/>
            <person name="Sirot L."/>
            <person name="Sirota M."/>
            <person name="Sisneros N.B."/>
            <person name="Smith C.D."/>
            <person name="Smith T.F."/>
            <person name="Spieth J."/>
            <person name="Stage D.E."/>
            <person name="Stark A."/>
            <person name="Stephan W."/>
            <person name="Strausberg R.L."/>
            <person name="Strempel S."/>
            <person name="Sturgill D."/>
            <person name="Sutton G."/>
            <person name="Sutton G.G."/>
            <person name="Tao W."/>
            <person name="Teichmann S."/>
            <person name="Tobari Y.N."/>
            <person name="Tomimura Y."/>
            <person name="Tsolas J.M."/>
            <person name="Valente V.L."/>
            <person name="Venter E."/>
            <person name="Venter J.C."/>
            <person name="Vicario S."/>
            <person name="Vieira F.G."/>
            <person name="Vilella A.J."/>
            <person name="Villasante A."/>
            <person name="Walenz B."/>
            <person name="Wang J."/>
            <person name="Wasserman M."/>
            <person name="Watts T."/>
            <person name="Wilson D."/>
            <person name="Wilson R.K."/>
            <person name="Wing R.A."/>
            <person name="Wolfner M.F."/>
            <person name="Wong A."/>
            <person name="Wong G.K."/>
            <person name="Wu C.I."/>
            <person name="Wu G."/>
            <person name="Yamamoto D."/>
            <person name="Yang H.P."/>
            <person name="Yang S.P."/>
            <person name="Yorke J.A."/>
            <person name="Yoshida K."/>
            <person name="Zdobnov E."/>
            <person name="Zhang P."/>
            <person name="Zhang Y."/>
            <person name="Zimin A.V."/>
            <person name="Baldwin J."/>
            <person name="Abdouelleil A."/>
            <person name="Abdulkadir J."/>
            <person name="Abebe A."/>
            <person name="Abera B."/>
            <person name="Abreu J."/>
            <person name="Acer S.C."/>
            <person name="Aftuck L."/>
            <person name="Alexander A."/>
            <person name="An P."/>
            <person name="Anderson E."/>
            <person name="Anderson S."/>
            <person name="Arachi H."/>
            <person name="Azer M."/>
            <person name="Bachantsang P."/>
            <person name="Barry A."/>
            <person name="Bayul T."/>
            <person name="Berlin A."/>
            <person name="Bessette D."/>
            <person name="Bloom T."/>
            <person name="Blye J."/>
            <person name="Boguslavskiy L."/>
            <person name="Bonnet C."/>
            <person name="Boukhgalter B."/>
            <person name="Bourzgui I."/>
            <person name="Brown A."/>
            <person name="Cahill P."/>
            <person name="Channer S."/>
            <person name="Cheshatsang Y."/>
            <person name="Chuda L."/>
            <person name="Citroen M."/>
            <person name="Collymore A."/>
            <person name="Cooke P."/>
            <person name="Costello M."/>
            <person name="D'Aco K."/>
            <person name="Daza R."/>
            <person name="De Haan G."/>
            <person name="DeGray S."/>
            <person name="DeMaso C."/>
            <person name="Dhargay N."/>
            <person name="Dooley K."/>
            <person name="Dooley E."/>
            <person name="Doricent M."/>
            <person name="Dorje P."/>
            <person name="Dorjee K."/>
            <person name="Dupes A."/>
            <person name="Elong R."/>
            <person name="Falk J."/>
            <person name="Farina A."/>
            <person name="Faro S."/>
            <person name="Ferguson D."/>
            <person name="Fisher S."/>
            <person name="Foley C.D."/>
            <person name="Franke A."/>
            <person name="Friedrich D."/>
            <person name="Gadbois L."/>
            <person name="Gearin G."/>
            <person name="Gearin C.R."/>
            <person name="Giannoukos G."/>
            <person name="Goode T."/>
            <person name="Graham J."/>
            <person name="Grandbois E."/>
            <person name="Grewal S."/>
            <person name="Gyaltsen K."/>
            <person name="Hafez N."/>
            <person name="Hagos B."/>
            <person name="Hall J."/>
            <person name="Henson C."/>
            <person name="Hollinger A."/>
            <person name="Honan T."/>
            <person name="Huard M.D."/>
            <person name="Hughes L."/>
            <person name="Hurhula B."/>
            <person name="Husby M.E."/>
            <person name="Kamat A."/>
            <person name="Kanga B."/>
            <person name="Kashin S."/>
            <person name="Khazanovich D."/>
            <person name="Kisner P."/>
            <person name="Lance K."/>
            <person name="Lara M."/>
            <person name="Lee W."/>
            <person name="Lennon N."/>
            <person name="Letendre F."/>
            <person name="LeVine R."/>
            <person name="Lipovsky A."/>
            <person name="Liu X."/>
            <person name="Liu J."/>
            <person name="Liu S."/>
            <person name="Lokyitsang T."/>
            <person name="Lokyitsang Y."/>
            <person name="Lubonja R."/>
            <person name="Lui A."/>
            <person name="MacDonald P."/>
            <person name="Magnisalis V."/>
            <person name="Maru K."/>
            <person name="Matthews C."/>
            <person name="McCusker W."/>
            <person name="McDonough S."/>
            <person name="Mehta T."/>
            <person name="Meldrim J."/>
            <person name="Meneus L."/>
            <person name="Mihai O."/>
            <person name="Mihalev A."/>
            <person name="Mihova T."/>
            <person name="Mittelman R."/>
            <person name="Mlenga V."/>
            <person name="Montmayeur A."/>
            <person name="Mulrain L."/>
            <person name="Navidi A."/>
            <person name="Naylor J."/>
            <person name="Negash T."/>
            <person name="Nguyen T."/>
            <person name="Nguyen N."/>
            <person name="Nicol R."/>
            <person name="Norbu C."/>
            <person name="Norbu N."/>
            <person name="Novod N."/>
            <person name="O'Neill B."/>
            <person name="Osman S."/>
            <person name="Markiewicz E."/>
            <person name="Oyono O.L."/>
            <person name="Patti C."/>
            <person name="Phunkhang P."/>
            <person name="Pierre F."/>
            <person name="Priest M."/>
            <person name="Raghuraman S."/>
            <person name="Rege F."/>
            <person name="Reyes R."/>
            <person name="Rise C."/>
            <person name="Rogov P."/>
            <person name="Ross K."/>
            <person name="Ryan E."/>
            <person name="Settipalli S."/>
            <person name="Shea T."/>
            <person name="Sherpa N."/>
            <person name="Shi L."/>
            <person name="Shih D."/>
            <person name="Sparrow T."/>
            <person name="Spaulding J."/>
            <person name="Stalker J."/>
            <person name="Stange-Thomann N."/>
            <person name="Stavropoulos S."/>
            <person name="Stone C."/>
            <person name="Strader C."/>
            <person name="Tesfaye S."/>
            <person name="Thomson T."/>
            <person name="Thoulutsang Y."/>
            <person name="Thoulutsang D."/>
            <person name="Topham K."/>
            <person name="Topping I."/>
            <person name="Tsamla T."/>
            <person name="Vassiliev H."/>
            <person name="Vo A."/>
            <person name="Wangchuk T."/>
            <person name="Wangdi T."/>
            <person name="Weiand M."/>
            <person name="Wilkinson J."/>
            <person name="Wilson A."/>
            <person name="Yadav S."/>
            <person name="Young G."/>
            <person name="Yu Q."/>
            <person name="Zembek L."/>
            <person name="Zhong D."/>
            <person name="Zimmer A."/>
            <person name="Zwirko Z."/>
            <person name="Jaffe D.B."/>
            <person name="Alvarez P."/>
            <person name="Brockman W."/>
            <person name="Butler J."/>
            <person name="Chin C."/>
            <person name="Gnerre S."/>
            <person name="Grabherr M."/>
            <person name="Kleber M."/>
            <person name="Mauceli E."/>
            <person name="MacCallum I."/>
        </authorList>
    </citation>
    <scope>NUCLEOTIDE SEQUENCE [LARGE SCALE GENOMIC DNA]</scope>
    <source>
        <strain evidence="10">MSH-3 / Tucson 14011-0111.49</strain>
    </source>
</reference>
<feature type="chain" id="PRO_5002803657" evidence="8">
    <location>
        <begin position="21"/>
        <end position="353"/>
    </location>
</feature>
<dbReference type="GO" id="GO:0006942">
    <property type="term" value="P:regulation of striated muscle contraction"/>
    <property type="evidence" value="ECO:0007669"/>
    <property type="project" value="EnsemblMetazoa"/>
</dbReference>
<dbReference type="GO" id="GO:1900075">
    <property type="term" value="P:positive regulation of neuromuscular synaptic transmission"/>
    <property type="evidence" value="ECO:0007669"/>
    <property type="project" value="EnsemblMetazoa"/>
</dbReference>
<dbReference type="InterPro" id="IPR002544">
    <property type="entry name" value="FMRFamid-related_peptide-like"/>
</dbReference>
<dbReference type="InterPro" id="IPR051041">
    <property type="entry name" value="FMRFamide-related_np"/>
</dbReference>
<proteinExistence type="inferred from homology"/>
<dbReference type="eggNOG" id="ENOG502SDD0">
    <property type="taxonomic scope" value="Eukaryota"/>
</dbReference>
<evidence type="ECO:0000256" key="7">
    <source>
        <dbReference type="SAM" id="MobiDB-lite"/>
    </source>
</evidence>
<name>B4GIF8_DROPE</name>
<dbReference type="GO" id="GO:0008345">
    <property type="term" value="P:larval locomotory behavior"/>
    <property type="evidence" value="ECO:0007669"/>
    <property type="project" value="EnsemblMetazoa"/>
</dbReference>
<keyword evidence="5" id="KW-0027">Amidation</keyword>
<gene>
    <name evidence="9" type="primary">Dper\GL16762</name>
    <name evidence="9" type="ORF">Dper_GL16762</name>
</gene>
<evidence type="ECO:0000256" key="5">
    <source>
        <dbReference type="ARBA" id="ARBA00022815"/>
    </source>
</evidence>
<evidence type="ECO:0000256" key="1">
    <source>
        <dbReference type="ARBA" id="ARBA00004613"/>
    </source>
</evidence>
<keyword evidence="6" id="KW-0527">Neuropeptide</keyword>